<proteinExistence type="predicted"/>
<evidence type="ECO:0000313" key="2">
    <source>
        <dbReference type="Proteomes" id="UP000758603"/>
    </source>
</evidence>
<dbReference type="GeneID" id="70123832"/>
<name>A0A9P8RGL5_9PEZI</name>
<sequence length="282" mass="32047">MRTHNGYYLSNTGQSNWRSQLMGYDPLDYDYTPKLDERLFLSFHFIPLHSCWHIHSITLQFSGEIITLVFIPGVYVTFIPQGKLCCQPDIFVHTEAAAPLTLSSKTERRHEASGVSIQGGNTTIMEDLPWWSMRGDPDVGKQCVAAHLYNWRVFSLLEVKEGMEVMRRKARDSDPHGVGYVQMMWYVDDEKAAESLKTLVTGTMDASNTVRYWTCVESYDGFSKKVGSILVVLGCSQPKALSLWQSILDGEEKGLIRNGQAMVRFGMDEEQWKDDILNQGSQ</sequence>
<comment type="caution">
    <text evidence="1">The sequence shown here is derived from an EMBL/GenBank/DDBJ whole genome shotgun (WGS) entry which is preliminary data.</text>
</comment>
<protein>
    <submittedName>
        <fullName evidence="1">Uncharacterized protein</fullName>
    </submittedName>
</protein>
<dbReference type="EMBL" id="JAGPXC010000011">
    <property type="protein sequence ID" value="KAH6645618.1"/>
    <property type="molecule type" value="Genomic_DNA"/>
</dbReference>
<organism evidence="1 2">
    <name type="scientific">Truncatella angustata</name>
    <dbReference type="NCBI Taxonomy" id="152316"/>
    <lineage>
        <taxon>Eukaryota</taxon>
        <taxon>Fungi</taxon>
        <taxon>Dikarya</taxon>
        <taxon>Ascomycota</taxon>
        <taxon>Pezizomycotina</taxon>
        <taxon>Sordariomycetes</taxon>
        <taxon>Xylariomycetidae</taxon>
        <taxon>Amphisphaeriales</taxon>
        <taxon>Sporocadaceae</taxon>
        <taxon>Truncatella</taxon>
    </lineage>
</organism>
<keyword evidence="2" id="KW-1185">Reference proteome</keyword>
<gene>
    <name evidence="1" type="ORF">BKA67DRAFT_119954</name>
</gene>
<dbReference type="AlphaFoldDB" id="A0A9P8RGL5"/>
<dbReference type="RefSeq" id="XP_045952132.1">
    <property type="nucleotide sequence ID" value="XM_046094939.1"/>
</dbReference>
<dbReference type="Proteomes" id="UP000758603">
    <property type="component" value="Unassembled WGS sequence"/>
</dbReference>
<accession>A0A9P8RGL5</accession>
<evidence type="ECO:0000313" key="1">
    <source>
        <dbReference type="EMBL" id="KAH6645618.1"/>
    </source>
</evidence>
<reference evidence="1" key="1">
    <citation type="journal article" date="2021" name="Nat. Commun.">
        <title>Genetic determinants of endophytism in the Arabidopsis root mycobiome.</title>
        <authorList>
            <person name="Mesny F."/>
            <person name="Miyauchi S."/>
            <person name="Thiergart T."/>
            <person name="Pickel B."/>
            <person name="Atanasova L."/>
            <person name="Karlsson M."/>
            <person name="Huettel B."/>
            <person name="Barry K.W."/>
            <person name="Haridas S."/>
            <person name="Chen C."/>
            <person name="Bauer D."/>
            <person name="Andreopoulos W."/>
            <person name="Pangilinan J."/>
            <person name="LaButti K."/>
            <person name="Riley R."/>
            <person name="Lipzen A."/>
            <person name="Clum A."/>
            <person name="Drula E."/>
            <person name="Henrissat B."/>
            <person name="Kohler A."/>
            <person name="Grigoriev I.V."/>
            <person name="Martin F.M."/>
            <person name="Hacquard S."/>
        </authorList>
    </citation>
    <scope>NUCLEOTIDE SEQUENCE</scope>
    <source>
        <strain evidence="1">MPI-SDFR-AT-0073</strain>
    </source>
</reference>